<keyword evidence="1" id="KW-0805">Transcription regulation</keyword>
<keyword evidence="6" id="KW-1185">Reference proteome</keyword>
<name>A0AAW9S2D0_9BACT</name>
<dbReference type="PANTHER" id="PTHR43280">
    <property type="entry name" value="ARAC-FAMILY TRANSCRIPTIONAL REGULATOR"/>
    <property type="match status" value="1"/>
</dbReference>
<dbReference type="Pfam" id="PF12833">
    <property type="entry name" value="HTH_18"/>
    <property type="match status" value="1"/>
</dbReference>
<dbReference type="GO" id="GO:0043565">
    <property type="term" value="F:sequence-specific DNA binding"/>
    <property type="evidence" value="ECO:0007669"/>
    <property type="project" value="InterPro"/>
</dbReference>
<evidence type="ECO:0000256" key="2">
    <source>
        <dbReference type="ARBA" id="ARBA00023125"/>
    </source>
</evidence>
<keyword evidence="3" id="KW-0804">Transcription</keyword>
<dbReference type="SMART" id="SM00342">
    <property type="entry name" value="HTH_ARAC"/>
    <property type="match status" value="1"/>
</dbReference>
<dbReference type="EMBL" id="JBDKWZ010000002">
    <property type="protein sequence ID" value="MEN7547261.1"/>
    <property type="molecule type" value="Genomic_DNA"/>
</dbReference>
<reference evidence="5 6" key="1">
    <citation type="submission" date="2024-04" db="EMBL/GenBank/DDBJ databases">
        <title>Novel genus in family Flammeovirgaceae.</title>
        <authorList>
            <person name="Nguyen T.H."/>
            <person name="Vuong T.Q."/>
            <person name="Le H."/>
            <person name="Kim S.-G."/>
        </authorList>
    </citation>
    <scope>NUCLEOTIDE SEQUENCE [LARGE SCALE GENOMIC DNA]</scope>
    <source>
        <strain evidence="5 6">JCM 23209</strain>
    </source>
</reference>
<organism evidence="5 6">
    <name type="scientific">Rapidithrix thailandica</name>
    <dbReference type="NCBI Taxonomy" id="413964"/>
    <lineage>
        <taxon>Bacteria</taxon>
        <taxon>Pseudomonadati</taxon>
        <taxon>Bacteroidota</taxon>
        <taxon>Cytophagia</taxon>
        <taxon>Cytophagales</taxon>
        <taxon>Flammeovirgaceae</taxon>
        <taxon>Rapidithrix</taxon>
    </lineage>
</organism>
<dbReference type="AlphaFoldDB" id="A0AAW9S2D0"/>
<dbReference type="RefSeq" id="WP_346820046.1">
    <property type="nucleotide sequence ID" value="NZ_JBDKWZ010000002.1"/>
</dbReference>
<comment type="caution">
    <text evidence="5">The sequence shown here is derived from an EMBL/GenBank/DDBJ whole genome shotgun (WGS) entry which is preliminary data.</text>
</comment>
<feature type="domain" description="HTH araC/xylS-type" evidence="4">
    <location>
        <begin position="191"/>
        <end position="300"/>
    </location>
</feature>
<evidence type="ECO:0000313" key="5">
    <source>
        <dbReference type="EMBL" id="MEN7547261.1"/>
    </source>
</evidence>
<dbReference type="InterPro" id="IPR009057">
    <property type="entry name" value="Homeodomain-like_sf"/>
</dbReference>
<dbReference type="InterPro" id="IPR037923">
    <property type="entry name" value="HTH-like"/>
</dbReference>
<proteinExistence type="predicted"/>
<dbReference type="Proteomes" id="UP001403385">
    <property type="component" value="Unassembled WGS sequence"/>
</dbReference>
<dbReference type="GO" id="GO:0003700">
    <property type="term" value="F:DNA-binding transcription factor activity"/>
    <property type="evidence" value="ECO:0007669"/>
    <property type="project" value="InterPro"/>
</dbReference>
<keyword evidence="2" id="KW-0238">DNA-binding</keyword>
<dbReference type="InterPro" id="IPR018060">
    <property type="entry name" value="HTH_AraC"/>
</dbReference>
<dbReference type="PANTHER" id="PTHR43280:SF32">
    <property type="entry name" value="TRANSCRIPTIONAL REGULATORY PROTEIN"/>
    <property type="match status" value="1"/>
</dbReference>
<evidence type="ECO:0000313" key="6">
    <source>
        <dbReference type="Proteomes" id="UP001403385"/>
    </source>
</evidence>
<protein>
    <submittedName>
        <fullName evidence="5">AraC family transcriptional regulator</fullName>
    </submittedName>
</protein>
<dbReference type="SUPFAM" id="SSF51215">
    <property type="entry name" value="Regulatory protein AraC"/>
    <property type="match status" value="1"/>
</dbReference>
<dbReference type="InterPro" id="IPR020449">
    <property type="entry name" value="Tscrpt_reg_AraC-type_HTH"/>
</dbReference>
<dbReference type="SUPFAM" id="SSF46689">
    <property type="entry name" value="Homeodomain-like"/>
    <property type="match status" value="1"/>
</dbReference>
<dbReference type="Gene3D" id="1.10.10.60">
    <property type="entry name" value="Homeodomain-like"/>
    <property type="match status" value="1"/>
</dbReference>
<gene>
    <name evidence="5" type="ORF">AAG747_05040</name>
</gene>
<evidence type="ECO:0000259" key="4">
    <source>
        <dbReference type="PROSITE" id="PS01124"/>
    </source>
</evidence>
<sequence>MNTSESLKEFYERVFIKETHYRDKTRNGEHFNVYRRNDVSCKQHSPYNRRDFYKISLILGSGTLYYADKGISIPGKALLFSNPNIPYAWEASSPNQSGYFCLFSEGFTGTERMSESLENSPLFKVGGNPLYFINEWQKERISSLFENIIKEVDSGYKYKYDLIRNYLYLIMHEALKMQPADTYFKHTNASSRVASLFLDLLERQFPVSFERNLRLKTASDYALHLSIHTNHLNKAVKEITGKTTTEHIASKMLLEAKTLLKHTNWNITEIAYCLGFENPTYFNNFFKKHTSATPSTFREELLS</sequence>
<evidence type="ECO:0000256" key="1">
    <source>
        <dbReference type="ARBA" id="ARBA00023015"/>
    </source>
</evidence>
<evidence type="ECO:0000256" key="3">
    <source>
        <dbReference type="ARBA" id="ARBA00023163"/>
    </source>
</evidence>
<dbReference type="PRINTS" id="PR00032">
    <property type="entry name" value="HTHARAC"/>
</dbReference>
<accession>A0AAW9S2D0</accession>
<dbReference type="PROSITE" id="PS01124">
    <property type="entry name" value="HTH_ARAC_FAMILY_2"/>
    <property type="match status" value="1"/>
</dbReference>